<dbReference type="AlphaFoldDB" id="A0A8T2KGN6"/>
<evidence type="ECO:0000313" key="2">
    <source>
        <dbReference type="Proteomes" id="UP000812440"/>
    </source>
</evidence>
<accession>A0A8T2KGN6</accession>
<keyword evidence="2" id="KW-1185">Reference proteome</keyword>
<reference evidence="1" key="1">
    <citation type="thesis" date="2020" institute="ProQuest LLC" country="789 East Eisenhower Parkway, Ann Arbor, MI, USA">
        <title>Comparative Genomics and Chromosome Evolution.</title>
        <authorList>
            <person name="Mudd A.B."/>
        </authorList>
    </citation>
    <scope>NUCLEOTIDE SEQUENCE</scope>
    <source>
        <strain evidence="1">Female2</strain>
        <tissue evidence="1">Blood</tissue>
    </source>
</reference>
<dbReference type="EMBL" id="JAACNH010000001">
    <property type="protein sequence ID" value="KAG8455958.1"/>
    <property type="molecule type" value="Genomic_DNA"/>
</dbReference>
<proteinExistence type="predicted"/>
<evidence type="ECO:0000313" key="1">
    <source>
        <dbReference type="EMBL" id="KAG8455958.1"/>
    </source>
</evidence>
<dbReference type="Proteomes" id="UP000812440">
    <property type="component" value="Chromosome 1"/>
</dbReference>
<gene>
    <name evidence="1" type="ORF">GDO86_001954</name>
</gene>
<name>A0A8T2KGN6_9PIPI</name>
<sequence>MGHDSAHPSPHRTVLALVDKITTSTEGQKAVPPDLDGSHDRRHWAGELYWGQAKCTILVAPFWPCKACFSELLAMTLDSLRLPE</sequence>
<protein>
    <submittedName>
        <fullName evidence="1">Uncharacterized protein</fullName>
    </submittedName>
</protein>
<comment type="caution">
    <text evidence="1">The sequence shown here is derived from an EMBL/GenBank/DDBJ whole genome shotgun (WGS) entry which is preliminary data.</text>
</comment>
<organism evidence="1 2">
    <name type="scientific">Hymenochirus boettgeri</name>
    <name type="common">Congo dwarf clawed frog</name>
    <dbReference type="NCBI Taxonomy" id="247094"/>
    <lineage>
        <taxon>Eukaryota</taxon>
        <taxon>Metazoa</taxon>
        <taxon>Chordata</taxon>
        <taxon>Craniata</taxon>
        <taxon>Vertebrata</taxon>
        <taxon>Euteleostomi</taxon>
        <taxon>Amphibia</taxon>
        <taxon>Batrachia</taxon>
        <taxon>Anura</taxon>
        <taxon>Pipoidea</taxon>
        <taxon>Pipidae</taxon>
        <taxon>Pipinae</taxon>
        <taxon>Hymenochirus</taxon>
    </lineage>
</organism>